<feature type="compositionally biased region" description="Polar residues" evidence="1">
    <location>
        <begin position="720"/>
        <end position="734"/>
    </location>
</feature>
<feature type="region of interest" description="Disordered" evidence="1">
    <location>
        <begin position="534"/>
        <end position="621"/>
    </location>
</feature>
<keyword evidence="2" id="KW-1133">Transmembrane helix</keyword>
<evidence type="ECO:0000256" key="2">
    <source>
        <dbReference type="SAM" id="Phobius"/>
    </source>
</evidence>
<feature type="region of interest" description="Disordered" evidence="1">
    <location>
        <begin position="386"/>
        <end position="468"/>
    </location>
</feature>
<evidence type="ECO:0000313" key="3">
    <source>
        <dbReference type="EMBL" id="KAE9971218.1"/>
    </source>
</evidence>
<feature type="region of interest" description="Disordered" evidence="1">
    <location>
        <begin position="675"/>
        <end position="704"/>
    </location>
</feature>
<dbReference type="Proteomes" id="UP000447873">
    <property type="component" value="Unassembled WGS sequence"/>
</dbReference>
<feature type="region of interest" description="Disordered" evidence="1">
    <location>
        <begin position="716"/>
        <end position="754"/>
    </location>
</feature>
<feature type="compositionally biased region" description="Polar residues" evidence="1">
    <location>
        <begin position="387"/>
        <end position="413"/>
    </location>
</feature>
<proteinExistence type="predicted"/>
<comment type="caution">
    <text evidence="3">The sequence shown here is derived from an EMBL/GenBank/DDBJ whole genome shotgun (WGS) entry which is preliminary data.</text>
</comment>
<protein>
    <submittedName>
        <fullName evidence="3">Uncharacterized protein</fullName>
    </submittedName>
</protein>
<feature type="compositionally biased region" description="Acidic residues" evidence="1">
    <location>
        <begin position="788"/>
        <end position="805"/>
    </location>
</feature>
<accession>A0A8H3UKJ3</accession>
<feature type="compositionally biased region" description="Basic and acidic residues" evidence="1">
    <location>
        <begin position="543"/>
        <end position="570"/>
    </location>
</feature>
<keyword evidence="2" id="KW-0812">Transmembrane</keyword>
<feature type="transmembrane region" description="Helical" evidence="2">
    <location>
        <begin position="225"/>
        <end position="248"/>
    </location>
</feature>
<gene>
    <name evidence="3" type="ORF">EG328_005778</name>
</gene>
<evidence type="ECO:0000313" key="4">
    <source>
        <dbReference type="Proteomes" id="UP000447873"/>
    </source>
</evidence>
<feature type="region of interest" description="Disordered" evidence="1">
    <location>
        <begin position="782"/>
        <end position="805"/>
    </location>
</feature>
<dbReference type="AlphaFoldDB" id="A0A8H3UKJ3"/>
<name>A0A8H3UKJ3_VENIN</name>
<reference evidence="3 4" key="1">
    <citation type="submission" date="2018-12" db="EMBL/GenBank/DDBJ databases">
        <title>Venturia inaequalis Genome Resource.</title>
        <authorList>
            <person name="Lichtner F.J."/>
        </authorList>
    </citation>
    <scope>NUCLEOTIDE SEQUENCE [LARGE SCALE GENOMIC DNA]</scope>
    <source>
        <strain evidence="3 4">120213</strain>
    </source>
</reference>
<keyword evidence="2" id="KW-0472">Membrane</keyword>
<feature type="compositionally biased region" description="Low complexity" evidence="1">
    <location>
        <begin position="690"/>
        <end position="701"/>
    </location>
</feature>
<feature type="compositionally biased region" description="Polar residues" evidence="1">
    <location>
        <begin position="450"/>
        <end position="459"/>
    </location>
</feature>
<sequence>MSWFIKTIKAATGVALTVGTAVWYTQAPPHSNSTIPLTSVSLSVIATTSPSTLSSTITSAAPIALSLSTVTQNIGDSHIVDWSSFTDISNLANSSFISSSPILSNATPAGSLSTLNASAISAWYCLLNSSTAQDVSPLLSPLHDASNSMEARVHGFIVDIVRLGLSLAAAIIASIWLVLRPVVEDYIVTEPDKAVGQLLAILTKIPMGGRLVLFINSWVDCIVEYITLVIALIAGIVAAPCTMIYMTWQDKLQVFRRQTSQDCYELGMLIFDRFWTYATRPAVHYLMGTEIFPFLYLFYAILSESPNLWRCGQFVIGHYILKILVRQSLPPQSWHAFVHEFCSRDCDAMIAHQAAIIIRQKAKNARVVAKYKKDIGEFLKIRWSVPRQRSSDQQEPGGSNPSNKSSDSDQGSTGPEVPSRPGNGLPASGNPRNPPFRPSDGPTGLDSGRQKSNLTGESGSQDDDENSRFERMYALRIRAETTRIRKRVDDSRESCKVRVLQRDLRRANQRIKDLLNANAPEAKESGTALKPVAVSVTASDPTPSKEEEVLSDFVSDKDQGLDADENEKRLVKWATCDPESTPSAIPGSLNKSEGGATGADNTFPAKALVENSQAPSSLRPALEELAERIQDCSRSSSPLSSVPSEITSIASSNAEDAASEIESAQPFVPILIQSQTSSTLSTTDAEDSEGSASDASSVVADMSTRKILPLRRRARKLKHSVSNPIERTTSSSKFTVEYEDPDTKVETCDSQGDEDTRLRDAHITSVSRDCFTNPDAFLELLGCGSSSEDSDESSENSGGEDDDVE</sequence>
<dbReference type="EMBL" id="WNWS01000305">
    <property type="protein sequence ID" value="KAE9971218.1"/>
    <property type="molecule type" value="Genomic_DNA"/>
</dbReference>
<evidence type="ECO:0000256" key="1">
    <source>
        <dbReference type="SAM" id="MobiDB-lite"/>
    </source>
</evidence>
<feature type="transmembrane region" description="Helical" evidence="2">
    <location>
        <begin position="156"/>
        <end position="179"/>
    </location>
</feature>
<organism evidence="3 4">
    <name type="scientific">Venturia inaequalis</name>
    <name type="common">Apple scab fungus</name>
    <dbReference type="NCBI Taxonomy" id="5025"/>
    <lineage>
        <taxon>Eukaryota</taxon>
        <taxon>Fungi</taxon>
        <taxon>Dikarya</taxon>
        <taxon>Ascomycota</taxon>
        <taxon>Pezizomycotina</taxon>
        <taxon>Dothideomycetes</taxon>
        <taxon>Pleosporomycetidae</taxon>
        <taxon>Venturiales</taxon>
        <taxon>Venturiaceae</taxon>
        <taxon>Venturia</taxon>
    </lineage>
</organism>